<dbReference type="Gene3D" id="2.160.10.10">
    <property type="entry name" value="Hexapeptide repeat proteins"/>
    <property type="match status" value="1"/>
</dbReference>
<comment type="cofactor">
    <cofactor evidence="18">
        <name>Mg(2+)</name>
        <dbReference type="ChEBI" id="CHEBI:18420"/>
    </cofactor>
    <text evidence="18">Binds 1 Mg(2+) ion per subunit.</text>
</comment>
<proteinExistence type="inferred from homology"/>
<evidence type="ECO:0000256" key="1">
    <source>
        <dbReference type="ARBA" id="ARBA00004496"/>
    </source>
</evidence>
<keyword evidence="14 18" id="KW-0961">Cell wall biogenesis/degradation</keyword>
<reference evidence="20 21" key="1">
    <citation type="journal article" date="2022" name="ISME Commun">
        <title>Vulcanimicrobium alpinus gen. nov. sp. nov., the first cultivated representative of the candidate phylum 'Eremiobacterota', is a metabolically versatile aerobic anoxygenic phototroph.</title>
        <authorList>
            <person name="Yabe S."/>
            <person name="Muto K."/>
            <person name="Abe K."/>
            <person name="Yokota A."/>
            <person name="Staudigel H."/>
            <person name="Tebo B.M."/>
        </authorList>
    </citation>
    <scope>NUCLEOTIDE SEQUENCE [LARGE SCALE GENOMIC DNA]</scope>
    <source>
        <strain evidence="20 21">WC8-2</strain>
    </source>
</reference>
<evidence type="ECO:0000256" key="17">
    <source>
        <dbReference type="ARBA" id="ARBA00049628"/>
    </source>
</evidence>
<feature type="binding site" evidence="18">
    <location>
        <position position="404"/>
    </location>
    <ligand>
        <name>acetyl-CoA</name>
        <dbReference type="ChEBI" id="CHEBI:57288"/>
    </ligand>
</feature>
<dbReference type="InterPro" id="IPR050065">
    <property type="entry name" value="GlmU-like"/>
</dbReference>
<dbReference type="InterPro" id="IPR005882">
    <property type="entry name" value="Bifunctional_GlmU"/>
</dbReference>
<feature type="active site" description="Proton acceptor" evidence="18">
    <location>
        <position position="362"/>
    </location>
</feature>
<comment type="similarity">
    <text evidence="3 18">In the N-terminal section; belongs to the N-acetylglucosamine-1-phosphate uridyltransferase family.</text>
</comment>
<dbReference type="PANTHER" id="PTHR43584:SF3">
    <property type="entry name" value="BIFUNCTIONAL PROTEIN GLMU"/>
    <property type="match status" value="1"/>
</dbReference>
<keyword evidence="9 18" id="KW-0460">Magnesium</keyword>
<keyword evidence="7 18" id="KW-0479">Metal-binding</keyword>
<feature type="region of interest" description="N-acetyltransferase" evidence="18">
    <location>
        <begin position="251"/>
        <end position="452"/>
    </location>
</feature>
<keyword evidence="5 18" id="KW-0808">Transferase</keyword>
<dbReference type="GO" id="GO:0016020">
    <property type="term" value="C:membrane"/>
    <property type="evidence" value="ECO:0007669"/>
    <property type="project" value="GOC"/>
</dbReference>
<evidence type="ECO:0000256" key="11">
    <source>
        <dbReference type="ARBA" id="ARBA00022984"/>
    </source>
</evidence>
<dbReference type="CDD" id="cd03353">
    <property type="entry name" value="LbH_GlmU_C"/>
    <property type="match status" value="1"/>
</dbReference>
<dbReference type="KEGG" id="vab:WPS_31140"/>
<name>A0AAN1Y091_UNVUL</name>
<evidence type="ECO:0000256" key="2">
    <source>
        <dbReference type="ARBA" id="ARBA00007707"/>
    </source>
</evidence>
<dbReference type="SUPFAM" id="SSF51161">
    <property type="entry name" value="Trimeric LpxA-like enzymes"/>
    <property type="match status" value="1"/>
</dbReference>
<dbReference type="SUPFAM" id="SSF53448">
    <property type="entry name" value="Nucleotide-diphospho-sugar transferases"/>
    <property type="match status" value="1"/>
</dbReference>
<comment type="similarity">
    <text evidence="2 18">In the C-terminal section; belongs to the transferase hexapeptide repeat family.</text>
</comment>
<feature type="region of interest" description="Linker" evidence="18">
    <location>
        <begin position="230"/>
        <end position="250"/>
    </location>
</feature>
<feature type="binding site" evidence="18">
    <location>
        <position position="100"/>
    </location>
    <ligand>
        <name>Mg(2+)</name>
        <dbReference type="ChEBI" id="CHEBI:18420"/>
    </ligand>
</feature>
<feature type="region of interest" description="Pyrophosphorylase" evidence="18">
    <location>
        <begin position="1"/>
        <end position="229"/>
    </location>
</feature>
<dbReference type="Pfam" id="PF12804">
    <property type="entry name" value="NTP_transf_3"/>
    <property type="match status" value="1"/>
</dbReference>
<feature type="binding site" evidence="18">
    <location>
        <position position="350"/>
    </location>
    <ligand>
        <name>UDP-N-acetyl-alpha-D-glucosamine</name>
        <dbReference type="ChEBI" id="CHEBI:57705"/>
    </ligand>
</feature>
<dbReference type="EC" id="2.3.1.157" evidence="18"/>
<comment type="pathway">
    <text evidence="18">Bacterial outer membrane biogenesis; LPS lipid A biosynthesis.</text>
</comment>
<accession>A0AAN1Y091</accession>
<dbReference type="EC" id="2.7.7.23" evidence="18"/>
<organism evidence="20 21">
    <name type="scientific">Vulcanimicrobium alpinum</name>
    <dbReference type="NCBI Taxonomy" id="3016050"/>
    <lineage>
        <taxon>Bacteria</taxon>
        <taxon>Bacillati</taxon>
        <taxon>Vulcanimicrobiota</taxon>
        <taxon>Vulcanimicrobiia</taxon>
        <taxon>Vulcanimicrobiales</taxon>
        <taxon>Vulcanimicrobiaceae</taxon>
        <taxon>Vulcanimicrobium</taxon>
    </lineage>
</organism>
<sequence length="452" mass="46660">MSARAIVLAAGKGTRMKSARPKVLHALCGRPMLWWVLEALRAGGVDDVTVVTNPELDPSVAAFGARTVVQREQLGTGHAVRIALDALPPRDGTLVVAYGDMPLAGAEIFADVQAALDADAGTALALVTARMPLPSSFGRIIRSAGAAAVAKIVESKDCTPAELAVDEMNAGIYAYDEGALRDAIVRVGSDNAQGEFYLTDTVELLIAAGRRVVPVPASDYRSVLGVNDRVELANARAVLNRRLCEDHMRAGVTIVDPAAVSLEPGVAIAPDVTILPNVMLCGATRIGSETVVGPNARLTDAAIGERCEIRESVVTASEIGDDVSVGPFAHVRGHARLGAGVRIGNFVELKNTEMAEGAKAAHLSYLGDASVGERSNIGAGTITANFDGVRKNRTQVGADVRIGSNTVLVAPVDVGDGALTGAGAVVTRDVPAGERVAGVPARTIAKKSAPSP</sequence>
<dbReference type="GO" id="GO:0008360">
    <property type="term" value="P:regulation of cell shape"/>
    <property type="evidence" value="ECO:0007669"/>
    <property type="project" value="UniProtKB-KW"/>
</dbReference>
<dbReference type="InterPro" id="IPR038009">
    <property type="entry name" value="GlmU_C_LbH"/>
</dbReference>
<keyword evidence="10 18" id="KW-0133">Cell shape</keyword>
<dbReference type="GO" id="GO:0009252">
    <property type="term" value="P:peptidoglycan biosynthetic process"/>
    <property type="evidence" value="ECO:0007669"/>
    <property type="project" value="UniProtKB-UniRule"/>
</dbReference>
<dbReference type="InterPro" id="IPR025877">
    <property type="entry name" value="MobA-like_NTP_Trfase"/>
</dbReference>
<comment type="caution">
    <text evidence="18">Lacks conserved residue(s) required for the propagation of feature annotation.</text>
</comment>
<dbReference type="NCBIfam" id="TIGR01173">
    <property type="entry name" value="glmU"/>
    <property type="match status" value="1"/>
</dbReference>
<dbReference type="GO" id="GO:0003977">
    <property type="term" value="F:UDP-N-acetylglucosamine diphosphorylase activity"/>
    <property type="evidence" value="ECO:0007669"/>
    <property type="project" value="UniProtKB-UniRule"/>
</dbReference>
<keyword evidence="13 18" id="KW-0012">Acyltransferase</keyword>
<evidence type="ECO:0000256" key="15">
    <source>
        <dbReference type="ARBA" id="ARBA00048247"/>
    </source>
</evidence>
<evidence type="ECO:0000256" key="4">
    <source>
        <dbReference type="ARBA" id="ARBA00022490"/>
    </source>
</evidence>
<evidence type="ECO:0000256" key="12">
    <source>
        <dbReference type="ARBA" id="ARBA00023268"/>
    </source>
</evidence>
<feature type="binding site" evidence="18">
    <location>
        <position position="169"/>
    </location>
    <ligand>
        <name>UDP-N-acetyl-alpha-D-glucosamine</name>
        <dbReference type="ChEBI" id="CHEBI:57705"/>
    </ligand>
</feature>
<evidence type="ECO:0000256" key="6">
    <source>
        <dbReference type="ARBA" id="ARBA00022695"/>
    </source>
</evidence>
<evidence type="ECO:0000256" key="13">
    <source>
        <dbReference type="ARBA" id="ARBA00023315"/>
    </source>
</evidence>
<evidence type="ECO:0000256" key="14">
    <source>
        <dbReference type="ARBA" id="ARBA00023316"/>
    </source>
</evidence>
<feature type="binding site" evidence="18">
    <location>
        <position position="332"/>
    </location>
    <ligand>
        <name>UDP-N-acetyl-alpha-D-glucosamine</name>
        <dbReference type="ChEBI" id="CHEBI:57705"/>
    </ligand>
</feature>
<comment type="subunit">
    <text evidence="18">Homotrimer.</text>
</comment>
<evidence type="ECO:0000256" key="8">
    <source>
        <dbReference type="ARBA" id="ARBA00022737"/>
    </source>
</evidence>
<dbReference type="Proteomes" id="UP001317532">
    <property type="component" value="Chromosome"/>
</dbReference>
<feature type="binding site" evidence="18">
    <location>
        <position position="227"/>
    </location>
    <ligand>
        <name>Mg(2+)</name>
        <dbReference type="ChEBI" id="CHEBI:18420"/>
    </ligand>
</feature>
<dbReference type="HAMAP" id="MF_01631">
    <property type="entry name" value="GlmU"/>
    <property type="match status" value="1"/>
</dbReference>
<comment type="pathway">
    <text evidence="18">Nucleotide-sugar biosynthesis; UDP-N-acetyl-alpha-D-glucosamine biosynthesis; UDP-N-acetyl-alpha-D-glucosamine from N-acetyl-alpha-D-glucosamine 1-phosphate: step 1/1.</text>
</comment>
<evidence type="ECO:0000256" key="7">
    <source>
        <dbReference type="ARBA" id="ARBA00022723"/>
    </source>
</evidence>
<dbReference type="RefSeq" id="WP_317995401.1">
    <property type="nucleotide sequence ID" value="NZ_AP025523.1"/>
</dbReference>
<dbReference type="GO" id="GO:0006048">
    <property type="term" value="P:UDP-N-acetylglucosamine biosynthetic process"/>
    <property type="evidence" value="ECO:0007669"/>
    <property type="project" value="InterPro"/>
</dbReference>
<feature type="binding site" evidence="18">
    <location>
        <position position="154"/>
    </location>
    <ligand>
        <name>UDP-N-acetyl-alpha-D-glucosamine</name>
        <dbReference type="ChEBI" id="CHEBI:57705"/>
    </ligand>
</feature>
<dbReference type="GO" id="GO:0009245">
    <property type="term" value="P:lipid A biosynthetic process"/>
    <property type="evidence" value="ECO:0007669"/>
    <property type="project" value="UniProtKB-UniRule"/>
</dbReference>
<dbReference type="CDD" id="cd02540">
    <property type="entry name" value="GT2_GlmU_N_bac"/>
    <property type="match status" value="1"/>
</dbReference>
<keyword evidence="11 18" id="KW-0573">Peptidoglycan synthesis</keyword>
<evidence type="ECO:0000256" key="10">
    <source>
        <dbReference type="ARBA" id="ARBA00022960"/>
    </source>
</evidence>
<evidence type="ECO:0000256" key="9">
    <source>
        <dbReference type="ARBA" id="ARBA00022842"/>
    </source>
</evidence>
<dbReference type="AlphaFoldDB" id="A0AAN1Y091"/>
<comment type="subcellular location">
    <subcellularLocation>
        <location evidence="1 18">Cytoplasm</location>
    </subcellularLocation>
</comment>
<dbReference type="Gene3D" id="3.90.550.10">
    <property type="entry name" value="Spore Coat Polysaccharide Biosynthesis Protein SpsA, Chain A"/>
    <property type="match status" value="1"/>
</dbReference>
<evidence type="ECO:0000256" key="5">
    <source>
        <dbReference type="ARBA" id="ARBA00022679"/>
    </source>
</evidence>
<gene>
    <name evidence="18 20" type="primary">glmU</name>
    <name evidence="20" type="ORF">WPS_31140</name>
</gene>
<evidence type="ECO:0000256" key="3">
    <source>
        <dbReference type="ARBA" id="ARBA00007947"/>
    </source>
</evidence>
<evidence type="ECO:0000256" key="16">
    <source>
        <dbReference type="ARBA" id="ARBA00048493"/>
    </source>
</evidence>
<feature type="binding site" evidence="18">
    <location>
        <begin position="98"/>
        <end position="100"/>
    </location>
    <ligand>
        <name>UDP-N-acetyl-alpha-D-glucosamine</name>
        <dbReference type="ChEBI" id="CHEBI:57705"/>
    </ligand>
</feature>
<feature type="binding site" evidence="18">
    <location>
        <begin position="75"/>
        <end position="76"/>
    </location>
    <ligand>
        <name>UDP-N-acetyl-alpha-D-glucosamine</name>
        <dbReference type="ChEBI" id="CHEBI:57705"/>
    </ligand>
</feature>
<dbReference type="GO" id="GO:0071555">
    <property type="term" value="P:cell wall organization"/>
    <property type="evidence" value="ECO:0007669"/>
    <property type="project" value="UniProtKB-KW"/>
</dbReference>
<evidence type="ECO:0000313" key="21">
    <source>
        <dbReference type="Proteomes" id="UP001317532"/>
    </source>
</evidence>
<keyword evidence="21" id="KW-1185">Reference proteome</keyword>
<keyword evidence="12 18" id="KW-0511">Multifunctional enzyme</keyword>
<feature type="binding site" evidence="18">
    <location>
        <begin position="8"/>
        <end position="11"/>
    </location>
    <ligand>
        <name>UDP-N-acetyl-alpha-D-glucosamine</name>
        <dbReference type="ChEBI" id="CHEBI:57705"/>
    </ligand>
</feature>
<dbReference type="GO" id="GO:0019134">
    <property type="term" value="F:glucosamine-1-phosphate N-acetyltransferase activity"/>
    <property type="evidence" value="ECO:0007669"/>
    <property type="project" value="UniProtKB-UniRule"/>
</dbReference>
<keyword evidence="6 18" id="KW-0548">Nucleotidyltransferase</keyword>
<dbReference type="InterPro" id="IPR011004">
    <property type="entry name" value="Trimer_LpxA-like_sf"/>
</dbReference>
<dbReference type="Pfam" id="PF00132">
    <property type="entry name" value="Hexapep"/>
    <property type="match status" value="2"/>
</dbReference>
<protein>
    <recommendedName>
        <fullName evidence="18">Bifunctional protein GlmU</fullName>
    </recommendedName>
    <domain>
        <recommendedName>
            <fullName evidence="18">UDP-N-acetylglucosamine pyrophosphorylase</fullName>
            <ecNumber evidence="18">2.7.7.23</ecNumber>
        </recommendedName>
        <alternativeName>
            <fullName evidence="18">N-acetylglucosamine-1-phosphate uridyltransferase</fullName>
        </alternativeName>
    </domain>
    <domain>
        <recommendedName>
            <fullName evidence="18">Glucosamine-1-phosphate N-acetyltransferase</fullName>
            <ecNumber evidence="18">2.3.1.157</ecNumber>
        </recommendedName>
    </domain>
</protein>
<evidence type="ECO:0000313" key="20">
    <source>
        <dbReference type="EMBL" id="BDE07838.1"/>
    </source>
</evidence>
<evidence type="ECO:0000259" key="19">
    <source>
        <dbReference type="Pfam" id="PF12804"/>
    </source>
</evidence>
<feature type="binding site" evidence="18">
    <location>
        <position position="138"/>
    </location>
    <ligand>
        <name>UDP-N-acetyl-alpha-D-glucosamine</name>
        <dbReference type="ChEBI" id="CHEBI:57705"/>
    </ligand>
</feature>
<feature type="binding site" evidence="18">
    <location>
        <position position="365"/>
    </location>
    <ligand>
        <name>UDP-N-acetyl-alpha-D-glucosamine</name>
        <dbReference type="ChEBI" id="CHEBI:57705"/>
    </ligand>
</feature>
<dbReference type="InterPro" id="IPR001451">
    <property type="entry name" value="Hexapep"/>
</dbReference>
<comment type="catalytic activity">
    <reaction evidence="16 18">
        <text>N-acetyl-alpha-D-glucosamine 1-phosphate + UTP + H(+) = UDP-N-acetyl-alpha-D-glucosamine + diphosphate</text>
        <dbReference type="Rhea" id="RHEA:13509"/>
        <dbReference type="ChEBI" id="CHEBI:15378"/>
        <dbReference type="ChEBI" id="CHEBI:33019"/>
        <dbReference type="ChEBI" id="CHEBI:46398"/>
        <dbReference type="ChEBI" id="CHEBI:57705"/>
        <dbReference type="ChEBI" id="CHEBI:57776"/>
        <dbReference type="EC" id="2.7.7.23"/>
    </reaction>
</comment>
<feature type="binding site" evidence="18">
    <location>
        <position position="70"/>
    </location>
    <ligand>
        <name>UDP-N-acetyl-alpha-D-glucosamine</name>
        <dbReference type="ChEBI" id="CHEBI:57705"/>
    </ligand>
</feature>
<feature type="binding site" evidence="18">
    <location>
        <position position="422"/>
    </location>
    <ligand>
        <name>acetyl-CoA</name>
        <dbReference type="ChEBI" id="CHEBI:57288"/>
    </ligand>
</feature>
<feature type="binding site" evidence="18">
    <location>
        <position position="22"/>
    </location>
    <ligand>
        <name>UDP-N-acetyl-alpha-D-glucosamine</name>
        <dbReference type="ChEBI" id="CHEBI:57705"/>
    </ligand>
</feature>
<feature type="binding site" evidence="18">
    <location>
        <position position="376"/>
    </location>
    <ligand>
        <name>UDP-N-acetyl-alpha-D-glucosamine</name>
        <dbReference type="ChEBI" id="CHEBI:57705"/>
    </ligand>
</feature>
<feature type="binding site" evidence="18">
    <location>
        <position position="379"/>
    </location>
    <ligand>
        <name>acetyl-CoA</name>
        <dbReference type="ChEBI" id="CHEBI:57288"/>
    </ligand>
</feature>
<keyword evidence="8 18" id="KW-0677">Repeat</keyword>
<dbReference type="InterPro" id="IPR029044">
    <property type="entry name" value="Nucleotide-diphossugar_trans"/>
</dbReference>
<feature type="binding site" evidence="18">
    <location>
        <position position="227"/>
    </location>
    <ligand>
        <name>UDP-N-acetyl-alpha-D-glucosamine</name>
        <dbReference type="ChEBI" id="CHEBI:57705"/>
    </ligand>
</feature>
<dbReference type="PANTHER" id="PTHR43584">
    <property type="entry name" value="NUCLEOTIDYL TRANSFERASE"/>
    <property type="match status" value="1"/>
</dbReference>
<dbReference type="GO" id="GO:0000287">
    <property type="term" value="F:magnesium ion binding"/>
    <property type="evidence" value="ECO:0007669"/>
    <property type="project" value="UniProtKB-UniRule"/>
</dbReference>
<dbReference type="GO" id="GO:0000902">
    <property type="term" value="P:cell morphogenesis"/>
    <property type="evidence" value="ECO:0007669"/>
    <property type="project" value="UniProtKB-UniRule"/>
</dbReference>
<keyword evidence="4 18" id="KW-0963">Cytoplasm</keyword>
<comment type="catalytic activity">
    <reaction evidence="15 18">
        <text>alpha-D-glucosamine 1-phosphate + acetyl-CoA = N-acetyl-alpha-D-glucosamine 1-phosphate + CoA + H(+)</text>
        <dbReference type="Rhea" id="RHEA:13725"/>
        <dbReference type="ChEBI" id="CHEBI:15378"/>
        <dbReference type="ChEBI" id="CHEBI:57287"/>
        <dbReference type="ChEBI" id="CHEBI:57288"/>
        <dbReference type="ChEBI" id="CHEBI:57776"/>
        <dbReference type="ChEBI" id="CHEBI:58516"/>
        <dbReference type="EC" id="2.3.1.157"/>
    </reaction>
</comment>
<comment type="function">
    <text evidence="17 18">Catalyzes the last two sequential reactions in the de novo biosynthetic pathway for UDP-N-acetylglucosamine (UDP-GlcNAc). The C-terminal domain catalyzes the transfer of acetyl group from acetyl coenzyme A to glucosamine-1-phosphate (GlcN-1-P) to produce N-acetylglucosamine-1-phosphate (GlcNAc-1-P), which is converted into UDP-GlcNAc by the transfer of uridine 5-monophosphate (from uridine 5-triphosphate), a reaction catalyzed by the N-terminal domain.</text>
</comment>
<comment type="pathway">
    <text evidence="18">Nucleotide-sugar biosynthesis; UDP-N-acetyl-alpha-D-glucosamine biosynthesis; N-acetyl-alpha-D-glucosamine 1-phosphate from alpha-D-glucosamine 6-phosphate (route II): step 2/2.</text>
</comment>
<feature type="domain" description="MobA-like NTP transferase" evidence="19">
    <location>
        <begin position="5"/>
        <end position="135"/>
    </location>
</feature>
<evidence type="ECO:0000256" key="18">
    <source>
        <dbReference type="HAMAP-Rule" id="MF_01631"/>
    </source>
</evidence>
<dbReference type="GO" id="GO:0005737">
    <property type="term" value="C:cytoplasm"/>
    <property type="evidence" value="ECO:0007669"/>
    <property type="project" value="UniProtKB-SubCell"/>
</dbReference>
<dbReference type="EMBL" id="AP025523">
    <property type="protein sequence ID" value="BDE07838.1"/>
    <property type="molecule type" value="Genomic_DNA"/>
</dbReference>